<evidence type="ECO:0000313" key="5">
    <source>
        <dbReference type="Proteomes" id="UP000285430"/>
    </source>
</evidence>
<proteinExistence type="predicted"/>
<protein>
    <recommendedName>
        <fullName evidence="3">Protein kinase domain-containing protein</fullName>
    </recommendedName>
</protein>
<name>A0A3R6XEU6_APHAT</name>
<dbReference type="SUPFAM" id="SSF56112">
    <property type="entry name" value="Protein kinase-like (PK-like)"/>
    <property type="match status" value="2"/>
</dbReference>
<dbReference type="InterPro" id="IPR011009">
    <property type="entry name" value="Kinase-like_dom_sf"/>
</dbReference>
<feature type="transmembrane region" description="Helical" evidence="1">
    <location>
        <begin position="459"/>
        <end position="476"/>
    </location>
</feature>
<evidence type="ECO:0000256" key="1">
    <source>
        <dbReference type="SAM" id="Phobius"/>
    </source>
</evidence>
<feature type="transmembrane region" description="Helical" evidence="1">
    <location>
        <begin position="73"/>
        <end position="92"/>
    </location>
</feature>
<keyword evidence="2" id="KW-0732">Signal</keyword>
<dbReference type="GO" id="GO:0004672">
    <property type="term" value="F:protein kinase activity"/>
    <property type="evidence" value="ECO:0007669"/>
    <property type="project" value="InterPro"/>
</dbReference>
<evidence type="ECO:0000256" key="2">
    <source>
        <dbReference type="SAM" id="SignalP"/>
    </source>
</evidence>
<comment type="caution">
    <text evidence="4">The sequence shown here is derived from an EMBL/GenBank/DDBJ whole genome shotgun (WGS) entry which is preliminary data.</text>
</comment>
<feature type="transmembrane region" description="Helical" evidence="1">
    <location>
        <begin position="7"/>
        <end position="29"/>
    </location>
</feature>
<gene>
    <name evidence="4" type="ORF">DYB37_006169</name>
</gene>
<dbReference type="AlphaFoldDB" id="A0A3R6XEU6"/>
<keyword evidence="1" id="KW-0472">Membrane</keyword>
<keyword evidence="1" id="KW-0812">Transmembrane</keyword>
<sequence>RWFVSHELLLMVPFLQAALSLFGMGQYATHHATRAVYATTGVMQVSLLSLGALTFDSEDATFKKIKKSKVKAVATLGAVALSFLGLGCLVELSTGYSQFMGAAITVLGFGGIRNLVLPTMEEYTMEHVISKEPAKIVCQVLHKATSRRFAMKIYDTALMDVHRLNALRVELNTLLPINHPNLINIHDVNVEDGLCYVVCDLEEGDDLFDVLLRKPPLASYGPQVDVWSLGVVAYVLLSGAFPFSGSTQTDLFDAIQVGIIDMPDVSAPAKHFISNMLTNIVTSDSWNAMETAGGAARRKFKAAAMTATLALKTHFCMPPPTLPMSQIVTPDEVAINKRHETMPLTMDAFLAAYDMADHHRKDMSMHDSGGVTARRYATASGVDVYLTFYSKEMMAFDDEVDLHAHVDVLRQLAHHRNIANLHAFYSDCYEYAAPEVVSSQLCVHDSGDDKRHYDKPADVWSVGVVAFVLLCGYLPFHGRSGFDSFRRIKRGKVEFESPYWDHISSDAKAFISMVRWMVLFLCA</sequence>
<dbReference type="InterPro" id="IPR000719">
    <property type="entry name" value="Prot_kinase_dom"/>
</dbReference>
<dbReference type="VEuPathDB" id="FungiDB:H257_13402"/>
<evidence type="ECO:0000259" key="3">
    <source>
        <dbReference type="PROSITE" id="PS50011"/>
    </source>
</evidence>
<feature type="non-terminal residue" evidence="4">
    <location>
        <position position="1"/>
    </location>
</feature>
<evidence type="ECO:0000313" key="4">
    <source>
        <dbReference type="EMBL" id="RHZ19979.1"/>
    </source>
</evidence>
<organism evidence="4 5">
    <name type="scientific">Aphanomyces astaci</name>
    <name type="common">Crayfish plague agent</name>
    <dbReference type="NCBI Taxonomy" id="112090"/>
    <lineage>
        <taxon>Eukaryota</taxon>
        <taxon>Sar</taxon>
        <taxon>Stramenopiles</taxon>
        <taxon>Oomycota</taxon>
        <taxon>Saprolegniomycetes</taxon>
        <taxon>Saprolegniales</taxon>
        <taxon>Verrucalvaceae</taxon>
        <taxon>Aphanomyces</taxon>
    </lineage>
</organism>
<keyword evidence="1" id="KW-1133">Transmembrane helix</keyword>
<feature type="domain" description="Protein kinase" evidence="3">
    <location>
        <begin position="123"/>
        <end position="523"/>
    </location>
</feature>
<accession>A0A3R6XEU6</accession>
<dbReference type="EMBL" id="QUTH01003347">
    <property type="protein sequence ID" value="RHZ19979.1"/>
    <property type="molecule type" value="Genomic_DNA"/>
</dbReference>
<feature type="signal peptide" evidence="2">
    <location>
        <begin position="1"/>
        <end position="17"/>
    </location>
</feature>
<dbReference type="PANTHER" id="PTHR24347">
    <property type="entry name" value="SERINE/THREONINE-PROTEIN KINASE"/>
    <property type="match status" value="1"/>
</dbReference>
<dbReference type="Pfam" id="PF00069">
    <property type="entry name" value="Pkinase"/>
    <property type="match status" value="1"/>
</dbReference>
<dbReference type="GO" id="GO:0005524">
    <property type="term" value="F:ATP binding"/>
    <property type="evidence" value="ECO:0007669"/>
    <property type="project" value="InterPro"/>
</dbReference>
<dbReference type="Gene3D" id="3.30.200.20">
    <property type="entry name" value="Phosphorylase Kinase, domain 1"/>
    <property type="match status" value="1"/>
</dbReference>
<dbReference type="Gene3D" id="1.10.510.10">
    <property type="entry name" value="Transferase(Phosphotransferase) domain 1"/>
    <property type="match status" value="2"/>
</dbReference>
<feature type="chain" id="PRO_5018677119" description="Protein kinase domain-containing protein" evidence="2">
    <location>
        <begin position="18"/>
        <end position="523"/>
    </location>
</feature>
<dbReference type="PROSITE" id="PS50011">
    <property type="entry name" value="PROTEIN_KINASE_DOM"/>
    <property type="match status" value="1"/>
</dbReference>
<dbReference type="Proteomes" id="UP000285430">
    <property type="component" value="Unassembled WGS sequence"/>
</dbReference>
<feature type="transmembrane region" description="Helical" evidence="1">
    <location>
        <begin position="35"/>
        <end position="53"/>
    </location>
</feature>
<feature type="transmembrane region" description="Helical" evidence="1">
    <location>
        <begin position="98"/>
        <end position="116"/>
    </location>
</feature>
<reference evidence="4 5" key="1">
    <citation type="submission" date="2018-08" db="EMBL/GenBank/DDBJ databases">
        <title>Aphanomyces genome sequencing and annotation.</title>
        <authorList>
            <person name="Minardi D."/>
            <person name="Oidtmann B."/>
            <person name="Van Der Giezen M."/>
            <person name="Studholme D.J."/>
        </authorList>
    </citation>
    <scope>NUCLEOTIDE SEQUENCE [LARGE SCALE GENOMIC DNA]</scope>
    <source>
        <strain evidence="4 5">Da</strain>
    </source>
</reference>
<dbReference type="VEuPathDB" id="FungiDB:H257_04531"/>
<dbReference type="SMART" id="SM00220">
    <property type="entry name" value="S_TKc"/>
    <property type="match status" value="1"/>
</dbReference>